<sequence>MNWYNDTISKIESKEKPKTDYWEQDINNELLITEFEKAIVKLVENIENEKDLGCLPMRFRMLPNVILKEDRYNISDKKYLLKRMYFVLERNKSNDFIKELIAEFKLIVEPYFEIYDFIIKEPQQNTADKPNKGKQKKIAEKWYALLYWIELSANGQQPPKSIEGTFVKREIEKIGREKTGTTGQSFYREFIKIDLNNERLISKAFSKEWKNEIIRLSNNSLLISNYIEDKYNSK</sequence>
<evidence type="ECO:0000313" key="2">
    <source>
        <dbReference type="Proteomes" id="UP001139366"/>
    </source>
</evidence>
<dbReference type="EMBL" id="JAINUY010000003">
    <property type="protein sequence ID" value="MBZ4035304.1"/>
    <property type="molecule type" value="Genomic_DNA"/>
</dbReference>
<proteinExistence type="predicted"/>
<evidence type="ECO:0000313" key="1">
    <source>
        <dbReference type="EMBL" id="MBZ4035304.1"/>
    </source>
</evidence>
<gene>
    <name evidence="1" type="ORF">K6T82_11040</name>
</gene>
<reference evidence="1 2" key="1">
    <citation type="journal article" date="2023" name="Antonie Van Leeuwenhoek">
        <title>Flavobacterium potami sp. nov., a multi-metal resistance genes harbouring bacterium isolated from shallow river silt.</title>
        <authorList>
            <person name="Li S."/>
            <person name="Mao S."/>
            <person name="Mu W."/>
            <person name="Guo B."/>
            <person name="Li C."/>
            <person name="Zhu Q."/>
            <person name="Hou X."/>
            <person name="Zhao Y."/>
            <person name="Wei S."/>
            <person name="Liu H."/>
            <person name="Liu A."/>
        </authorList>
    </citation>
    <scope>NUCLEOTIDE SEQUENCE [LARGE SCALE GENOMIC DNA]</scope>
    <source>
        <strain evidence="1 2">17A</strain>
    </source>
</reference>
<accession>A0A9X1KQA9</accession>
<protein>
    <submittedName>
        <fullName evidence="1">Uncharacterized protein</fullName>
    </submittedName>
</protein>
<dbReference type="AlphaFoldDB" id="A0A9X1KQA9"/>
<comment type="caution">
    <text evidence="1">The sequence shown here is derived from an EMBL/GenBank/DDBJ whole genome shotgun (WGS) entry which is preliminary data.</text>
</comment>
<dbReference type="Proteomes" id="UP001139366">
    <property type="component" value="Unassembled WGS sequence"/>
</dbReference>
<dbReference type="RefSeq" id="WP_223705949.1">
    <property type="nucleotide sequence ID" value="NZ_JAINUY010000003.1"/>
</dbReference>
<keyword evidence="2" id="KW-1185">Reference proteome</keyword>
<organism evidence="1 2">
    <name type="scientific">Flavobacterium potami</name>
    <dbReference type="NCBI Taxonomy" id="2872310"/>
    <lineage>
        <taxon>Bacteria</taxon>
        <taxon>Pseudomonadati</taxon>
        <taxon>Bacteroidota</taxon>
        <taxon>Flavobacteriia</taxon>
        <taxon>Flavobacteriales</taxon>
        <taxon>Flavobacteriaceae</taxon>
        <taxon>Flavobacterium</taxon>
    </lineage>
</organism>
<name>A0A9X1KQA9_9FLAO</name>